<sequence length="66" mass="7395">MTQVSVSTWGNRGLMTQIGPLFRRARDRSRMRIIVSGRGVTLIGEVAQIRGRARDSGPDRQRDTPT</sequence>
<accession>A0A918ZW68</accession>
<keyword evidence="2" id="KW-1185">Reference proteome</keyword>
<evidence type="ECO:0000313" key="2">
    <source>
        <dbReference type="Proteomes" id="UP000608024"/>
    </source>
</evidence>
<proteinExistence type="predicted"/>
<name>A0A918ZW68_9ACTN</name>
<dbReference type="AlphaFoldDB" id="A0A918ZW68"/>
<comment type="caution">
    <text evidence="1">The sequence shown here is derived from an EMBL/GenBank/DDBJ whole genome shotgun (WGS) entry which is preliminary data.</text>
</comment>
<gene>
    <name evidence="1" type="ORF">GCM10018785_45320</name>
</gene>
<dbReference type="Proteomes" id="UP000608024">
    <property type="component" value="Unassembled WGS sequence"/>
</dbReference>
<dbReference type="EMBL" id="BNBT01000074">
    <property type="protein sequence ID" value="GHE72000.1"/>
    <property type="molecule type" value="Genomic_DNA"/>
</dbReference>
<organism evidence="1 2">
    <name type="scientific">Streptomyces longispororuber</name>
    <dbReference type="NCBI Taxonomy" id="68230"/>
    <lineage>
        <taxon>Bacteria</taxon>
        <taxon>Bacillati</taxon>
        <taxon>Actinomycetota</taxon>
        <taxon>Actinomycetes</taxon>
        <taxon>Kitasatosporales</taxon>
        <taxon>Streptomycetaceae</taxon>
        <taxon>Streptomyces</taxon>
    </lineage>
</organism>
<evidence type="ECO:0000313" key="1">
    <source>
        <dbReference type="EMBL" id="GHE72000.1"/>
    </source>
</evidence>
<reference evidence="1" key="1">
    <citation type="journal article" date="2014" name="Int. J. Syst. Evol. Microbiol.">
        <title>Complete genome sequence of Corynebacterium casei LMG S-19264T (=DSM 44701T), isolated from a smear-ripened cheese.</title>
        <authorList>
            <consortium name="US DOE Joint Genome Institute (JGI-PGF)"/>
            <person name="Walter F."/>
            <person name="Albersmeier A."/>
            <person name="Kalinowski J."/>
            <person name="Ruckert C."/>
        </authorList>
    </citation>
    <scope>NUCLEOTIDE SEQUENCE</scope>
    <source>
        <strain evidence="1">JCM 4784</strain>
    </source>
</reference>
<protein>
    <submittedName>
        <fullName evidence="1">Uncharacterized protein</fullName>
    </submittedName>
</protein>
<reference evidence="1" key="2">
    <citation type="submission" date="2020-09" db="EMBL/GenBank/DDBJ databases">
        <authorList>
            <person name="Sun Q."/>
            <person name="Ohkuma M."/>
        </authorList>
    </citation>
    <scope>NUCLEOTIDE SEQUENCE</scope>
    <source>
        <strain evidence="1">JCM 4784</strain>
    </source>
</reference>